<feature type="transmembrane region" description="Helical" evidence="1">
    <location>
        <begin position="49"/>
        <end position="72"/>
    </location>
</feature>
<feature type="domain" description="Tetrahydromethanopterin S-methyltransferase F subunit" evidence="2">
    <location>
        <begin position="10"/>
        <end position="63"/>
    </location>
</feature>
<proteinExistence type="predicted"/>
<dbReference type="NCBIfam" id="TIGR02507">
    <property type="entry name" value="MtrF"/>
    <property type="match status" value="1"/>
</dbReference>
<dbReference type="GO" id="GO:0032259">
    <property type="term" value="P:methylation"/>
    <property type="evidence" value="ECO:0007669"/>
    <property type="project" value="UniProtKB-KW"/>
</dbReference>
<keyword evidence="1" id="KW-0812">Transmembrane</keyword>
<evidence type="ECO:0000313" key="3">
    <source>
        <dbReference type="EMBL" id="RLE49398.1"/>
    </source>
</evidence>
<dbReference type="AlphaFoldDB" id="A0A497ETI0"/>
<dbReference type="GO" id="GO:0016020">
    <property type="term" value="C:membrane"/>
    <property type="evidence" value="ECO:0007669"/>
    <property type="project" value="InterPro"/>
</dbReference>
<keyword evidence="1" id="KW-1133">Transmembrane helix</keyword>
<sequence>MSEEKRVRTLPTAYTPELATIEARISDIKTRILMIGRENRFAAGFYSGVVRGFMFGFIFSVVVFASILHFFFGA</sequence>
<evidence type="ECO:0000313" key="4">
    <source>
        <dbReference type="EMBL" id="RLE50489.1"/>
    </source>
</evidence>
<name>A0A497ETI0_9CREN</name>
<dbReference type="Proteomes" id="UP000272051">
    <property type="component" value="Unassembled WGS sequence"/>
</dbReference>
<accession>A0A497ETI0</accession>
<dbReference type="InterPro" id="IPR013347">
    <property type="entry name" value="MeTrfase_F_su"/>
</dbReference>
<dbReference type="Proteomes" id="UP000278475">
    <property type="component" value="Unassembled WGS sequence"/>
</dbReference>
<evidence type="ECO:0000259" key="2">
    <source>
        <dbReference type="Pfam" id="PF09472"/>
    </source>
</evidence>
<dbReference type="EMBL" id="QMQX01000169">
    <property type="protein sequence ID" value="RLE50489.1"/>
    <property type="molecule type" value="Genomic_DNA"/>
</dbReference>
<dbReference type="GO" id="GO:0030269">
    <property type="term" value="F:tetrahydromethanopterin S-methyltransferase activity"/>
    <property type="evidence" value="ECO:0007669"/>
    <property type="project" value="InterPro"/>
</dbReference>
<comment type="caution">
    <text evidence="4">The sequence shown here is derived from an EMBL/GenBank/DDBJ whole genome shotgun (WGS) entry which is preliminary data.</text>
</comment>
<gene>
    <name evidence="4" type="primary">mtrF</name>
    <name evidence="3" type="ORF">DRJ31_05085</name>
    <name evidence="4" type="ORF">DRJ33_07405</name>
</gene>
<dbReference type="GO" id="GO:0015948">
    <property type="term" value="P:methanogenesis"/>
    <property type="evidence" value="ECO:0007669"/>
    <property type="project" value="InterPro"/>
</dbReference>
<keyword evidence="4" id="KW-0489">Methyltransferase</keyword>
<organism evidence="4 5">
    <name type="scientific">Thermoproteota archaeon</name>
    <dbReference type="NCBI Taxonomy" id="2056631"/>
    <lineage>
        <taxon>Archaea</taxon>
        <taxon>Thermoproteota</taxon>
    </lineage>
</organism>
<keyword evidence="4" id="KW-0808">Transferase</keyword>
<reference evidence="5 6" key="1">
    <citation type="submission" date="2018-06" db="EMBL/GenBank/DDBJ databases">
        <title>Extensive metabolic versatility and redundancy in microbially diverse, dynamic hydrothermal sediments.</title>
        <authorList>
            <person name="Dombrowski N."/>
            <person name="Teske A."/>
            <person name="Baker B.J."/>
        </authorList>
    </citation>
    <scope>NUCLEOTIDE SEQUENCE [LARGE SCALE GENOMIC DNA]</scope>
    <source>
        <strain evidence="4">B34_G17</strain>
        <strain evidence="3">B66_G16</strain>
    </source>
</reference>
<evidence type="ECO:0000313" key="6">
    <source>
        <dbReference type="Proteomes" id="UP000278475"/>
    </source>
</evidence>
<dbReference type="Pfam" id="PF09472">
    <property type="entry name" value="MtrF"/>
    <property type="match status" value="1"/>
</dbReference>
<dbReference type="EC" id="2.1.1.86" evidence="4"/>
<evidence type="ECO:0000313" key="5">
    <source>
        <dbReference type="Proteomes" id="UP000272051"/>
    </source>
</evidence>
<dbReference type="EMBL" id="QMQV01000037">
    <property type="protein sequence ID" value="RLE49398.1"/>
    <property type="molecule type" value="Genomic_DNA"/>
</dbReference>
<evidence type="ECO:0000256" key="1">
    <source>
        <dbReference type="SAM" id="Phobius"/>
    </source>
</evidence>
<keyword evidence="1" id="KW-0472">Membrane</keyword>
<protein>
    <submittedName>
        <fullName evidence="4">Tetrahydromethanopterin S-methyltransferase subunit F</fullName>
        <ecNumber evidence="4">2.1.1.86</ecNumber>
    </submittedName>
</protein>